<dbReference type="PANTHER" id="PTHR33187">
    <property type="entry name" value="WU:FI09B08"/>
    <property type="match status" value="1"/>
</dbReference>
<organism evidence="1">
    <name type="scientific">Solanum lycopersicum</name>
    <name type="common">Tomato</name>
    <name type="synonym">Lycopersicon esculentum</name>
    <dbReference type="NCBI Taxonomy" id="4081"/>
    <lineage>
        <taxon>Eukaryota</taxon>
        <taxon>Viridiplantae</taxon>
        <taxon>Streptophyta</taxon>
        <taxon>Embryophyta</taxon>
        <taxon>Tracheophyta</taxon>
        <taxon>Spermatophyta</taxon>
        <taxon>Magnoliopsida</taxon>
        <taxon>eudicotyledons</taxon>
        <taxon>Gunneridae</taxon>
        <taxon>Pentapetalae</taxon>
        <taxon>asterids</taxon>
        <taxon>lamiids</taxon>
        <taxon>Solanales</taxon>
        <taxon>Solanaceae</taxon>
        <taxon>Solanoideae</taxon>
        <taxon>Solaneae</taxon>
        <taxon>Solanum</taxon>
        <taxon>Solanum subgen. Lycopersicon</taxon>
    </lineage>
</organism>
<evidence type="ECO:0000313" key="2">
    <source>
        <dbReference type="Proteomes" id="UP000004994"/>
    </source>
</evidence>
<dbReference type="PaxDb" id="4081-Solyc00g008150.1.1"/>
<keyword evidence="2" id="KW-1185">Reference proteome</keyword>
<reference evidence="1" key="2">
    <citation type="submission" date="2019-04" db="UniProtKB">
        <authorList>
            <consortium name="EnsemblPlants"/>
        </authorList>
    </citation>
    <scope>IDENTIFICATION</scope>
    <source>
        <strain evidence="1">cv. Heinz 1706</strain>
    </source>
</reference>
<dbReference type="InParanoid" id="A0A494G8K1"/>
<reference evidence="1" key="1">
    <citation type="journal article" date="2012" name="Nature">
        <title>The tomato genome sequence provides insights into fleshy fruit evolution.</title>
        <authorList>
            <consortium name="Tomato Genome Consortium"/>
        </authorList>
    </citation>
    <scope>NUCLEOTIDE SEQUENCE [LARGE SCALE GENOMIC DNA]</scope>
    <source>
        <strain evidence="1">cv. Heinz 1706</strain>
    </source>
</reference>
<dbReference type="Gramene" id="Solyc00g008150.1.1">
    <property type="protein sequence ID" value="Solyc00g008150.1.1.1.CDS"/>
    <property type="gene ID" value="Solyc00g008150.1"/>
</dbReference>
<dbReference type="PANTHER" id="PTHR33187:SF11">
    <property type="entry name" value="AMINOTRANSFERASE-LIKE PLANT MOBILE DOMAIN-CONTAINING PROTEIN"/>
    <property type="match status" value="1"/>
</dbReference>
<dbReference type="Proteomes" id="UP000004994">
    <property type="component" value="Unassembled WGS sequence"/>
</dbReference>
<name>A0A494G8K1_SOLLC</name>
<accession>A0A494G8K1</accession>
<evidence type="ECO:0000313" key="1">
    <source>
        <dbReference type="EnsemblPlants" id="Solyc00g008150.1.1.1.CDS"/>
    </source>
</evidence>
<sequence>MVGWPPAWDAIIAFGQHTWWDKIACYAFIPIRKYTRSDDVRRDMPSLPLDKTHGGMTSAWYSIIALGQHIRLENVRQGMKSRLLFRTQDRRTSGIAVHHRH</sequence>
<protein>
    <submittedName>
        <fullName evidence="1">Uncharacterized protein</fullName>
    </submittedName>
</protein>
<dbReference type="AlphaFoldDB" id="A0A494G8K1"/>
<dbReference type="EnsemblPlants" id="Solyc00g008150.1.1">
    <property type="protein sequence ID" value="Solyc00g008150.1.1.1.CDS"/>
    <property type="gene ID" value="Solyc00g008150.1"/>
</dbReference>
<proteinExistence type="predicted"/>